<comment type="similarity">
    <text evidence="3">Belongs to the telombin family.</text>
</comment>
<keyword evidence="7" id="KW-0539">Nucleus</keyword>
<dbReference type="EMBL" id="KN550742">
    <property type="protein sequence ID" value="KHJ93497.1"/>
    <property type="molecule type" value="Genomic_DNA"/>
</dbReference>
<dbReference type="GO" id="GO:0005634">
    <property type="term" value="C:nucleus"/>
    <property type="evidence" value="ECO:0007669"/>
    <property type="project" value="UniProtKB-SubCell"/>
</dbReference>
<dbReference type="AlphaFoldDB" id="A0A0B1TCD0"/>
<dbReference type="Proteomes" id="UP000053660">
    <property type="component" value="Unassembled WGS sequence"/>
</dbReference>
<comment type="subcellular location">
    <subcellularLocation>
        <location evidence="2">Chromosome</location>
        <location evidence="2">Telomere</location>
    </subcellularLocation>
    <subcellularLocation>
        <location evidence="1">Nucleus</location>
    </subcellularLocation>
</comment>
<protein>
    <recommendedName>
        <fullName evidence="8">Protection of telomeres protein 1 ssDNA-binding domain-containing protein</fullName>
    </recommendedName>
</protein>
<evidence type="ECO:0000256" key="5">
    <source>
        <dbReference type="ARBA" id="ARBA00022895"/>
    </source>
</evidence>
<dbReference type="InterPro" id="IPR012340">
    <property type="entry name" value="NA-bd_OB-fold"/>
</dbReference>
<name>A0A0B1TCD0_OESDE</name>
<evidence type="ECO:0000313" key="9">
    <source>
        <dbReference type="EMBL" id="KHJ93497.1"/>
    </source>
</evidence>
<sequence>MGGRSRPAPNIIPTHNRLYASIALESCIHSSAYIEKHYLGYFDFLAQVISFRKAINHVTSKSVHVLRVWDGYVARNERQNYKASWTVDLGQESLIVPPAPKFRNIPENYYYDVILYGNWIQHAVSLKSGDTVILKNLHFFLRKGNRCSALVLHEGNAFGRDIIKIEPELFNRHYRCVKLKNDLCDVLDEHYKRECTNEECTPRGQFHIHKNVEVATLNEQDKGSLTLSLEEGICPRSLDVAENLCKGCDRDARLTDNVTKSKLISQYGDEDCTSPDHSQHNVGHIAVTTDQDSASIVLSPEKEISPRRFAALAEIFYKRRDVDVQPTYVHS</sequence>
<keyword evidence="5" id="KW-0779">Telomere</keyword>
<accession>A0A0B1TCD0</accession>
<evidence type="ECO:0000256" key="7">
    <source>
        <dbReference type="ARBA" id="ARBA00023242"/>
    </source>
</evidence>
<keyword evidence="4" id="KW-0158">Chromosome</keyword>
<dbReference type="GO" id="GO:0043047">
    <property type="term" value="F:single-stranded telomeric DNA binding"/>
    <property type="evidence" value="ECO:0007669"/>
    <property type="project" value="InterPro"/>
</dbReference>
<dbReference type="OrthoDB" id="5873579at2759"/>
<keyword evidence="6" id="KW-0238">DNA-binding</keyword>
<dbReference type="Gene3D" id="2.40.50.140">
    <property type="entry name" value="Nucleic acid-binding proteins"/>
    <property type="match status" value="1"/>
</dbReference>
<evidence type="ECO:0000256" key="2">
    <source>
        <dbReference type="ARBA" id="ARBA00004574"/>
    </source>
</evidence>
<evidence type="ECO:0000256" key="4">
    <source>
        <dbReference type="ARBA" id="ARBA00022454"/>
    </source>
</evidence>
<dbReference type="GO" id="GO:0000781">
    <property type="term" value="C:chromosome, telomeric region"/>
    <property type="evidence" value="ECO:0007669"/>
    <property type="project" value="UniProtKB-SubCell"/>
</dbReference>
<dbReference type="Pfam" id="PF16686">
    <property type="entry name" value="POT1PC"/>
    <property type="match status" value="1"/>
</dbReference>
<proteinExistence type="inferred from homology"/>
<organism evidence="9 10">
    <name type="scientific">Oesophagostomum dentatum</name>
    <name type="common">Nodular worm</name>
    <dbReference type="NCBI Taxonomy" id="61180"/>
    <lineage>
        <taxon>Eukaryota</taxon>
        <taxon>Metazoa</taxon>
        <taxon>Ecdysozoa</taxon>
        <taxon>Nematoda</taxon>
        <taxon>Chromadorea</taxon>
        <taxon>Rhabditida</taxon>
        <taxon>Rhabditina</taxon>
        <taxon>Rhabditomorpha</taxon>
        <taxon>Strongyloidea</taxon>
        <taxon>Strongylidae</taxon>
        <taxon>Oesophagostomum</taxon>
    </lineage>
</organism>
<reference evidence="9 10" key="1">
    <citation type="submission" date="2014-03" db="EMBL/GenBank/DDBJ databases">
        <title>Draft genome of the hookworm Oesophagostomum dentatum.</title>
        <authorList>
            <person name="Mitreva M."/>
        </authorList>
    </citation>
    <scope>NUCLEOTIDE SEQUENCE [LARGE SCALE GENOMIC DNA]</scope>
    <source>
        <strain evidence="9 10">OD-Hann</strain>
    </source>
</reference>
<dbReference type="SUPFAM" id="SSF50249">
    <property type="entry name" value="Nucleic acid-binding proteins"/>
    <property type="match status" value="1"/>
</dbReference>
<feature type="domain" description="Protection of telomeres protein 1 ssDNA-binding" evidence="8">
    <location>
        <begin position="40"/>
        <end position="183"/>
    </location>
</feature>
<keyword evidence="10" id="KW-1185">Reference proteome</keyword>
<evidence type="ECO:0000256" key="1">
    <source>
        <dbReference type="ARBA" id="ARBA00004123"/>
    </source>
</evidence>
<gene>
    <name evidence="9" type="ORF">OESDEN_06589</name>
</gene>
<evidence type="ECO:0000259" key="8">
    <source>
        <dbReference type="Pfam" id="PF16686"/>
    </source>
</evidence>
<evidence type="ECO:0000256" key="6">
    <source>
        <dbReference type="ARBA" id="ARBA00023125"/>
    </source>
</evidence>
<dbReference type="InterPro" id="IPR032042">
    <property type="entry name" value="POT1PC"/>
</dbReference>
<evidence type="ECO:0000313" key="10">
    <source>
        <dbReference type="Proteomes" id="UP000053660"/>
    </source>
</evidence>
<evidence type="ECO:0000256" key="3">
    <source>
        <dbReference type="ARBA" id="ARBA00008442"/>
    </source>
</evidence>